<keyword evidence="1" id="KW-0863">Zinc-finger</keyword>
<feature type="compositionally biased region" description="Basic and acidic residues" evidence="2">
    <location>
        <begin position="844"/>
        <end position="855"/>
    </location>
</feature>
<organism evidence="4 5">
    <name type="scientific">Actinomortierella ambigua</name>
    <dbReference type="NCBI Taxonomy" id="1343610"/>
    <lineage>
        <taxon>Eukaryota</taxon>
        <taxon>Fungi</taxon>
        <taxon>Fungi incertae sedis</taxon>
        <taxon>Mucoromycota</taxon>
        <taxon>Mortierellomycotina</taxon>
        <taxon>Mortierellomycetes</taxon>
        <taxon>Mortierellales</taxon>
        <taxon>Mortierellaceae</taxon>
        <taxon>Actinomortierella</taxon>
    </lineage>
</organism>
<dbReference type="InterPro" id="IPR007527">
    <property type="entry name" value="Znf_SWIM"/>
</dbReference>
<evidence type="ECO:0000313" key="5">
    <source>
        <dbReference type="Proteomes" id="UP000807716"/>
    </source>
</evidence>
<accession>A0A9P6QLP6</accession>
<gene>
    <name evidence="4" type="ORF">DFQ27_006260</name>
</gene>
<evidence type="ECO:0000256" key="2">
    <source>
        <dbReference type="SAM" id="MobiDB-lite"/>
    </source>
</evidence>
<feature type="region of interest" description="Disordered" evidence="2">
    <location>
        <begin position="82"/>
        <end position="149"/>
    </location>
</feature>
<proteinExistence type="predicted"/>
<sequence>MAATSSPGLALLEQAILAHAAAAEPSEATLVSAAAATPPEAILANTAAAAAVPPETVDNASEIELLVFHSLRKLGDYLSSINDQADPCDLTKDHENDEGDEDTEADASVGDGSSTNGLEEDTAQDPSDGSGERPEDDPASEFEADPTTGTPLEQLQHELAASFSSVVLKEVREALLANDSIRKESRLFGEPLIDDNRIRFCLSPEGYQEWLQHHQMEIATKFTTMKGGYKFISKKRAGDQHFYLQCHRAGAKREVKGRVKGGKSGKPRVRSASIKVGCPSKLRVETQKRPWPDGKVQTVYQVTYLFRHNHGDGCFSSEGVRQKFAAIRATIKNLILGGSIISMAFNQLMMNHDEIPQILEQKGGDDFITYGDIYNIWHDVIVGRMRRDVDPIVSSVKWMEKLEEDGAFTYYDKDDHRGGLYFGFSTAWQMSHLKAYGQNICLDGTHNVFGQDTHMFTLVVKNDSTGFAVPVAFLLTRTAPTSVLLVGWLRALKRKMTAHFSSPDQAYRFKPNAVITDQGNEEILAINRAFTGENVSVFFCAWHAHRVWEREIRKRVNDVDDNPSVEQRKATRDAAVSEFQSILKEPDVTKALQGIQQYREKWSGQHDLLTYLNSECFGSDQDENSVNTQKRWMICYREGVSYSPIETNDYMESWHNILGRYFFKDRQQGHPDTVIYLLAYMVIPYFRQKCDPSMMRAGRMTPTENGGERHRSEAERHLAVRESSGVEGDPVVQIDENTLRVESFTTPDTHYDVHVEFTKFDSGEITSCSCPYFGTHPDCCKHIALVLLLRPQMRLKRDELDSNLQESRSSHKRRHAREDAPEEPMENLKVIGDSVPEGYPPHGGRRDYETKEAEA</sequence>
<feature type="domain" description="SWIM-type" evidence="3">
    <location>
        <begin position="751"/>
        <end position="791"/>
    </location>
</feature>
<feature type="region of interest" description="Disordered" evidence="2">
    <location>
        <begin position="800"/>
        <end position="855"/>
    </location>
</feature>
<dbReference type="Proteomes" id="UP000807716">
    <property type="component" value="Unassembled WGS sequence"/>
</dbReference>
<keyword evidence="1" id="KW-0479">Metal-binding</keyword>
<evidence type="ECO:0000259" key="3">
    <source>
        <dbReference type="PROSITE" id="PS50966"/>
    </source>
</evidence>
<feature type="compositionally biased region" description="Acidic residues" evidence="2">
    <location>
        <begin position="96"/>
        <end position="105"/>
    </location>
</feature>
<dbReference type="AlphaFoldDB" id="A0A9P6QLP6"/>
<feature type="compositionally biased region" description="Acidic residues" evidence="2">
    <location>
        <begin position="134"/>
        <end position="144"/>
    </location>
</feature>
<evidence type="ECO:0000256" key="1">
    <source>
        <dbReference type="PROSITE-ProRule" id="PRU00325"/>
    </source>
</evidence>
<dbReference type="EMBL" id="JAAAJB010000046">
    <property type="protein sequence ID" value="KAG0268622.1"/>
    <property type="molecule type" value="Genomic_DNA"/>
</dbReference>
<comment type="caution">
    <text evidence="4">The sequence shown here is derived from an EMBL/GenBank/DDBJ whole genome shotgun (WGS) entry which is preliminary data.</text>
</comment>
<protein>
    <recommendedName>
        <fullName evidence="3">SWIM-type domain-containing protein</fullName>
    </recommendedName>
</protein>
<dbReference type="PROSITE" id="PS50966">
    <property type="entry name" value="ZF_SWIM"/>
    <property type="match status" value="1"/>
</dbReference>
<dbReference type="Pfam" id="PF04434">
    <property type="entry name" value="SWIM"/>
    <property type="match status" value="1"/>
</dbReference>
<dbReference type="PANTHER" id="PTHR33977">
    <property type="entry name" value="ZINC ION BINDING PROTEIN"/>
    <property type="match status" value="1"/>
</dbReference>
<evidence type="ECO:0000313" key="4">
    <source>
        <dbReference type="EMBL" id="KAG0268622.1"/>
    </source>
</evidence>
<dbReference type="PANTHER" id="PTHR33977:SF1">
    <property type="entry name" value="ZINC ION BINDING PROTEIN"/>
    <property type="match status" value="1"/>
</dbReference>
<keyword evidence="5" id="KW-1185">Reference proteome</keyword>
<dbReference type="OrthoDB" id="2397870at2759"/>
<reference evidence="4" key="1">
    <citation type="journal article" date="2020" name="Fungal Divers.">
        <title>Resolving the Mortierellaceae phylogeny through synthesis of multi-gene phylogenetics and phylogenomics.</title>
        <authorList>
            <person name="Vandepol N."/>
            <person name="Liber J."/>
            <person name="Desiro A."/>
            <person name="Na H."/>
            <person name="Kennedy M."/>
            <person name="Barry K."/>
            <person name="Grigoriev I.V."/>
            <person name="Miller A.N."/>
            <person name="O'Donnell K."/>
            <person name="Stajich J.E."/>
            <person name="Bonito G."/>
        </authorList>
    </citation>
    <scope>NUCLEOTIDE SEQUENCE</scope>
    <source>
        <strain evidence="4">BC1065</strain>
    </source>
</reference>
<keyword evidence="1" id="KW-0862">Zinc</keyword>
<name>A0A9P6QLP6_9FUNG</name>
<dbReference type="GO" id="GO:0008270">
    <property type="term" value="F:zinc ion binding"/>
    <property type="evidence" value="ECO:0007669"/>
    <property type="project" value="UniProtKB-KW"/>
</dbReference>